<keyword evidence="2" id="KW-1185">Reference proteome</keyword>
<dbReference type="EMBL" id="JACVVD010000005">
    <property type="protein sequence ID" value="MBD0381885.1"/>
    <property type="molecule type" value="Genomic_DNA"/>
</dbReference>
<organism evidence="1 2">
    <name type="scientific">Paenibacillus sedimenti</name>
    <dbReference type="NCBI Taxonomy" id="2770274"/>
    <lineage>
        <taxon>Bacteria</taxon>
        <taxon>Bacillati</taxon>
        <taxon>Bacillota</taxon>
        <taxon>Bacilli</taxon>
        <taxon>Bacillales</taxon>
        <taxon>Paenibacillaceae</taxon>
        <taxon>Paenibacillus</taxon>
    </lineage>
</organism>
<dbReference type="Proteomes" id="UP000650466">
    <property type="component" value="Unassembled WGS sequence"/>
</dbReference>
<sequence>MIEASDILKMSLEKGVQKYGQLQNVSPPPNWNGNGWERHHIFEQRWADKFGTTSYSMLAMFVPKDIHNNISNKLTQKLPSKWTSWMYTKDQIIDLHIEAYRELYAESGYDEFYEFIYEFSKTRQHTGR</sequence>
<evidence type="ECO:0000313" key="1">
    <source>
        <dbReference type="EMBL" id="MBD0381885.1"/>
    </source>
</evidence>
<protein>
    <submittedName>
        <fullName evidence="1">Uncharacterized protein</fullName>
    </submittedName>
</protein>
<gene>
    <name evidence="1" type="ORF">ICC18_17305</name>
</gene>
<dbReference type="RefSeq" id="WP_188175665.1">
    <property type="nucleotide sequence ID" value="NZ_JACVVD010000005.1"/>
</dbReference>
<evidence type="ECO:0000313" key="2">
    <source>
        <dbReference type="Proteomes" id="UP000650466"/>
    </source>
</evidence>
<comment type="caution">
    <text evidence="1">The sequence shown here is derived from an EMBL/GenBank/DDBJ whole genome shotgun (WGS) entry which is preliminary data.</text>
</comment>
<name>A0A926KQ61_9BACL</name>
<accession>A0A926KQ61</accession>
<reference evidence="1" key="1">
    <citation type="submission" date="2020-09" db="EMBL/GenBank/DDBJ databases">
        <title>Draft Genome Sequence of Paenibacillus sp. WST5.</title>
        <authorList>
            <person name="Bao Z."/>
        </authorList>
    </citation>
    <scope>NUCLEOTIDE SEQUENCE</scope>
    <source>
        <strain evidence="1">WST5</strain>
    </source>
</reference>
<proteinExistence type="predicted"/>
<dbReference type="AlphaFoldDB" id="A0A926KQ61"/>